<dbReference type="InterPro" id="IPR041092">
    <property type="entry name" value="PBECR1"/>
</dbReference>
<feature type="domain" description="DdrB-like" evidence="2">
    <location>
        <begin position="393"/>
        <end position="504"/>
    </location>
</feature>
<dbReference type="GeneID" id="56927971"/>
<dbReference type="RefSeq" id="WP_104707161.1">
    <property type="nucleotide sequence ID" value="NZ_AP023036.1"/>
</dbReference>
<dbReference type="InterPro" id="IPR041398">
    <property type="entry name" value="DdrB_dom"/>
</dbReference>
<evidence type="ECO:0000313" key="4">
    <source>
        <dbReference type="EMBL" id="BCD45077.1"/>
    </source>
</evidence>
<evidence type="ECO:0000259" key="2">
    <source>
        <dbReference type="Pfam" id="PF18763"/>
    </source>
</evidence>
<keyword evidence="5" id="KW-1185">Reference proteome</keyword>
<organism evidence="4 5">
    <name type="scientific">Helicobacter suis</name>
    <dbReference type="NCBI Taxonomy" id="104628"/>
    <lineage>
        <taxon>Bacteria</taxon>
        <taxon>Pseudomonadati</taxon>
        <taxon>Campylobacterota</taxon>
        <taxon>Epsilonproteobacteria</taxon>
        <taxon>Campylobacterales</taxon>
        <taxon>Helicobacteraceae</taxon>
        <taxon>Helicobacter</taxon>
    </lineage>
</organism>
<evidence type="ECO:0000259" key="3">
    <source>
        <dbReference type="Pfam" id="PF18809"/>
    </source>
</evidence>
<accession>A0ABM7KX57</accession>
<dbReference type="Pfam" id="PF18809">
    <property type="entry name" value="PBECR1"/>
    <property type="match status" value="1"/>
</dbReference>
<evidence type="ECO:0008006" key="6">
    <source>
        <dbReference type="Google" id="ProtNLM"/>
    </source>
</evidence>
<dbReference type="EMBL" id="AP023036">
    <property type="protein sequence ID" value="BCD45077.1"/>
    <property type="molecule type" value="Genomic_DNA"/>
</dbReference>
<dbReference type="Proteomes" id="UP000509742">
    <property type="component" value="Chromosome"/>
</dbReference>
<dbReference type="Pfam" id="PF18763">
    <property type="entry name" value="ddrB-ParB"/>
    <property type="match status" value="1"/>
</dbReference>
<feature type="domain" description="Phage-Barnase-EndoU-ColicinE5/D-RelE-like nuclease" evidence="3">
    <location>
        <begin position="139"/>
        <end position="245"/>
    </location>
</feature>
<proteinExistence type="predicted"/>
<feature type="region of interest" description="Disordered" evidence="1">
    <location>
        <begin position="264"/>
        <end position="283"/>
    </location>
</feature>
<feature type="region of interest" description="Disordered" evidence="1">
    <location>
        <begin position="36"/>
        <end position="87"/>
    </location>
</feature>
<evidence type="ECO:0000313" key="5">
    <source>
        <dbReference type="Proteomes" id="UP000509742"/>
    </source>
</evidence>
<feature type="compositionally biased region" description="Basic and acidic residues" evidence="1">
    <location>
        <begin position="53"/>
        <end position="70"/>
    </location>
</feature>
<name>A0ABM7KX57_9HELI</name>
<protein>
    <recommendedName>
        <fullName evidence="6">DdrB-like domain-containing protein</fullName>
    </recommendedName>
</protein>
<gene>
    <name evidence="4" type="ORF">NHP190020_01160</name>
</gene>
<sequence>MKRILINICINLIASRAEFSNATKALIREIEQNLPKSVESGGSASSGGTQVSKEGRALESEADVKARGLESETPETGAGQKLEGRGLQNEQEARALPNEGIGEIPHNPAFGKNFEEFYHDPKGAIAKLIEAKEGQVAGAFYREDLGDIDLVWGEIRDQSGKLKGHGLAKIIEKHLDDFKGFEGNSALEKLGRGLEEIVENGKVVTDQAGIKTIILKKDNQEFRVGLTQGWKHEGDNYWIVTAYKRYPKESPAQKFDQVAAKSGLGSDLAQKDKPNPTTPPLKSQETKLLTYKPVSEIYKEAKAKGLSYAEFKALQSQNKRLYLENLSTPKSTAAVIKEARALGLKADEAIKAIKQNQKANLAGLKENERPLEIGESIPMQKLNGYASSISLDDTHIYPLDFVVVKTTDVKPNMQAKSGVQTRTQTDLNKVAEIANNFKPEYVINRGGFDDLPIIINDGQVIVGNHRALGMQEFSPESRKAYEQAISNTYGIELKHDELLVRTPKSNLTDKELINLASASNKERTTTFGDRLIAAIGKYDEYITPQNLKVLSLESSDVEELALRVAKMLDKQAKAPDIEATNLALLAHSARNNRTSLSEALDFAQKHLDQLEFTRLKDMFVKNAGSVL</sequence>
<reference evidence="4 5" key="1">
    <citation type="submission" date="2020-04" db="EMBL/GenBank/DDBJ databases">
        <title>Genomic analysis of gastric non-Helicobacter pylori Helicobacters isolated in Japan.</title>
        <authorList>
            <person name="Suzuki M."/>
            <person name="Rimbara E."/>
        </authorList>
    </citation>
    <scope>NUCLEOTIDE SEQUENCE [LARGE SCALE GENOMIC DNA]</scope>
    <source>
        <strain evidence="4 5">NHP19-0020</strain>
    </source>
</reference>
<evidence type="ECO:0000256" key="1">
    <source>
        <dbReference type="SAM" id="MobiDB-lite"/>
    </source>
</evidence>